<dbReference type="OrthoDB" id="439639at2759"/>
<dbReference type="Pfam" id="PF00076">
    <property type="entry name" value="RRM_1"/>
    <property type="match status" value="5"/>
</dbReference>
<proteinExistence type="predicted"/>
<gene>
    <name evidence="6" type="primary">LOC101500827</name>
</gene>
<feature type="domain" description="RRM" evidence="4">
    <location>
        <begin position="310"/>
        <end position="388"/>
    </location>
</feature>
<dbReference type="InterPro" id="IPR012677">
    <property type="entry name" value="Nucleotide-bd_a/b_plait_sf"/>
</dbReference>
<dbReference type="FunFam" id="3.30.70.330:FF:000884">
    <property type="entry name" value="Nucleotide/nucleic acid binding protein"/>
    <property type="match status" value="1"/>
</dbReference>
<dbReference type="FunFam" id="3.30.70.330:FF:000442">
    <property type="entry name" value="Multiple RNA-binding domain-containing protein 1"/>
    <property type="match status" value="1"/>
</dbReference>
<dbReference type="STRING" id="3827.A0A1S2XS19"/>
<reference evidence="5" key="1">
    <citation type="journal article" date="2013" name="Nat. Biotechnol.">
        <title>Draft genome sequence of chickpea (Cicer arietinum) provides a resource for trait improvement.</title>
        <authorList>
            <person name="Varshney R.K."/>
            <person name="Song C."/>
            <person name="Saxena R.K."/>
            <person name="Azam S."/>
            <person name="Yu S."/>
            <person name="Sharpe A.G."/>
            <person name="Cannon S."/>
            <person name="Baek J."/>
            <person name="Rosen B.D."/>
            <person name="Tar'an B."/>
            <person name="Millan T."/>
            <person name="Zhang X."/>
            <person name="Ramsay L.D."/>
            <person name="Iwata A."/>
            <person name="Wang Y."/>
            <person name="Nelson W."/>
            <person name="Farmer A.D."/>
            <person name="Gaur P.M."/>
            <person name="Soderlund C."/>
            <person name="Penmetsa R.V."/>
            <person name="Xu C."/>
            <person name="Bharti A.K."/>
            <person name="He W."/>
            <person name="Winter P."/>
            <person name="Zhao S."/>
            <person name="Hane J.K."/>
            <person name="Carrasquilla-Garcia N."/>
            <person name="Condie J.A."/>
            <person name="Upadhyaya H.D."/>
            <person name="Luo M.C."/>
            <person name="Thudi M."/>
            <person name="Gowda C.L."/>
            <person name="Singh N.P."/>
            <person name="Lichtenzveig J."/>
            <person name="Gali K.K."/>
            <person name="Rubio J."/>
            <person name="Nadarajan N."/>
            <person name="Dolezel J."/>
            <person name="Bansal K.C."/>
            <person name="Xu X."/>
            <person name="Edwards D."/>
            <person name="Zhang G."/>
            <person name="Kahl G."/>
            <person name="Gil J."/>
            <person name="Singh K.B."/>
            <person name="Datta S.K."/>
            <person name="Jackson S.A."/>
            <person name="Wang J."/>
            <person name="Cook D.R."/>
        </authorList>
    </citation>
    <scope>NUCLEOTIDE SEQUENCE [LARGE SCALE GENOMIC DNA]</scope>
    <source>
        <strain evidence="5">cv. CDC Frontier</strain>
    </source>
</reference>
<dbReference type="SUPFAM" id="SSF54928">
    <property type="entry name" value="RNA-binding domain, RBD"/>
    <property type="match status" value="5"/>
</dbReference>
<dbReference type="CDD" id="cd12317">
    <property type="entry name" value="RRM4_RBM19_RRM3_MRD1"/>
    <property type="match status" value="1"/>
</dbReference>
<accession>A0A1S2XS19</accession>
<feature type="region of interest" description="Disordered" evidence="3">
    <location>
        <begin position="387"/>
        <end position="419"/>
    </location>
</feature>
<dbReference type="FunFam" id="3.30.70.330:FF:000484">
    <property type="entry name" value="Multiple RNA-binding domain-containing protein 1"/>
    <property type="match status" value="1"/>
</dbReference>
<dbReference type="InterPro" id="IPR003954">
    <property type="entry name" value="RRM_euk-type"/>
</dbReference>
<feature type="region of interest" description="Disordered" evidence="3">
    <location>
        <begin position="84"/>
        <end position="119"/>
    </location>
</feature>
<name>A0A1S2XS19_CICAR</name>
<dbReference type="Proteomes" id="UP000087171">
    <property type="component" value="Chromosome Ca3"/>
</dbReference>
<dbReference type="CDD" id="cd12318">
    <property type="entry name" value="RRM5_RBM19_like"/>
    <property type="match status" value="1"/>
</dbReference>
<feature type="compositionally biased region" description="Basic and acidic residues" evidence="3">
    <location>
        <begin position="190"/>
        <end position="199"/>
    </location>
</feature>
<sequence length="848" mass="95543">MSRICVKNLPKYVVEDRLRELFSQKGEVTDVKLMRTKKGQSRQFAFIGFRTDQEAQEAIRYFNRSYLDTLRITCEVAQKLGDANLPRPWSRHSTKKDNKVTTPDVNKHARAKVEVADSKDIDDPQLQDFLQVMQPRAKSKLWANDTSDVANDGNNQEILNKESQSTSVANHPKLGQSGSQVDGVPNKPEQPNKSRELEHNGVMSDMDYFKSKVTTEWSDSESSDDENGDDNSDSECADKDNHSHASEHEENCGHNPSERTLRNDAQELDLEGQEGTFGEDVANDKPQVNASEEGGKLSKPEDEKGVSELYRLFVRNLPYTTTEEELEEHFSQFGSISQVHLVVDKDTKRSKGIAYIHFSAPEFAARALQESDNSIFQGRLLHVMPAIERPTNNKDVSKDQGSQNLKQRREEERKAAEASGDTRAWNSLFMRSDTVVENIARKYGVSKSDLLDREADDLAVRIALGETQVISETKNAFKKAGVNVESLEELVKGKVDGVKRSNHVLLVKNLPYGSTENELAKMFGKFGSLDKIILPSTKTLALVVFLEPAEAKAAFRGLAYKRYKDAPLYLEWAPSNVLNPKPTSNNNEMNSGIGEADVKRQILEQDVERITDVDIDPDRIEARSLFVKNLNFKTTDESLKKHFSEHMKEGRILSVKVKKHLKNGKNVSMGFGFVEFDSTETATNVCSDLQGTVLDSHALILQLCHVKTDGKVQKRVEKDKSSTKLLVKNVAFEATEKDLRQLFSPFGQVKSLRLPMKFGNHRGFAFVEYVTQQEAQNALTALSSTHLYGRHLVIERAKEGESLEELRARTAAQFNEHSGFQDATTFSKKRKAINILDEGKMKFERFDV</sequence>
<evidence type="ECO:0000313" key="6">
    <source>
        <dbReference type="RefSeq" id="XP_004493655.1"/>
    </source>
</evidence>
<dbReference type="InterPro" id="IPR035979">
    <property type="entry name" value="RBD_domain_sf"/>
</dbReference>
<dbReference type="Gene3D" id="3.30.70.330">
    <property type="match status" value="5"/>
</dbReference>
<dbReference type="PaxDb" id="3827-XP_004493655.1"/>
<feature type="domain" description="RRM" evidence="4">
    <location>
        <begin position="503"/>
        <end position="575"/>
    </location>
</feature>
<feature type="compositionally biased region" description="Basic and acidic residues" evidence="3">
    <location>
        <begin position="293"/>
        <end position="303"/>
    </location>
</feature>
<feature type="domain" description="RRM" evidence="4">
    <location>
        <begin position="723"/>
        <end position="799"/>
    </location>
</feature>
<evidence type="ECO:0000256" key="1">
    <source>
        <dbReference type="ARBA" id="ARBA00022884"/>
    </source>
</evidence>
<feature type="domain" description="RRM" evidence="4">
    <location>
        <begin position="623"/>
        <end position="706"/>
    </location>
</feature>
<keyword evidence="5" id="KW-1185">Reference proteome</keyword>
<dbReference type="FunFam" id="3.30.70.330:FF:000738">
    <property type="entry name" value="RNA-binding motif protein 19"/>
    <property type="match status" value="1"/>
</dbReference>
<dbReference type="AlphaFoldDB" id="A0A1S2XS19"/>
<dbReference type="GeneID" id="101500827"/>
<feature type="region of interest" description="Disordered" evidence="3">
    <location>
        <begin position="275"/>
        <end position="303"/>
    </location>
</feature>
<evidence type="ECO:0000256" key="2">
    <source>
        <dbReference type="PROSITE-ProRule" id="PRU00176"/>
    </source>
</evidence>
<evidence type="ECO:0000256" key="3">
    <source>
        <dbReference type="SAM" id="MobiDB-lite"/>
    </source>
</evidence>
<feature type="compositionally biased region" description="Basic and acidic residues" evidence="3">
    <location>
        <begin position="95"/>
        <end position="119"/>
    </location>
</feature>
<feature type="region of interest" description="Disordered" evidence="3">
    <location>
        <begin position="163"/>
        <end position="259"/>
    </location>
</feature>
<dbReference type="GO" id="GO:0003723">
    <property type="term" value="F:RNA binding"/>
    <property type="evidence" value="ECO:0007669"/>
    <property type="project" value="UniProtKB-UniRule"/>
</dbReference>
<feature type="compositionally biased region" description="Basic and acidic residues" evidence="3">
    <location>
        <begin position="407"/>
        <end position="416"/>
    </location>
</feature>
<dbReference type="SMART" id="SM00360">
    <property type="entry name" value="RRM"/>
    <property type="match status" value="5"/>
</dbReference>
<evidence type="ECO:0000259" key="4">
    <source>
        <dbReference type="PROSITE" id="PS50102"/>
    </source>
</evidence>
<evidence type="ECO:0000313" key="5">
    <source>
        <dbReference type="Proteomes" id="UP000087171"/>
    </source>
</evidence>
<protein>
    <submittedName>
        <fullName evidence="6">Multiple RNA-binding domain-containing protein 1</fullName>
    </submittedName>
</protein>
<dbReference type="CDD" id="cd12565">
    <property type="entry name" value="RRM1_MRD1"/>
    <property type="match status" value="1"/>
</dbReference>
<dbReference type="KEGG" id="cam:101500827"/>
<organism evidence="5 6">
    <name type="scientific">Cicer arietinum</name>
    <name type="common">Chickpea</name>
    <name type="synonym">Garbanzo</name>
    <dbReference type="NCBI Taxonomy" id="3827"/>
    <lineage>
        <taxon>Eukaryota</taxon>
        <taxon>Viridiplantae</taxon>
        <taxon>Streptophyta</taxon>
        <taxon>Embryophyta</taxon>
        <taxon>Tracheophyta</taxon>
        <taxon>Spermatophyta</taxon>
        <taxon>Magnoliopsida</taxon>
        <taxon>eudicotyledons</taxon>
        <taxon>Gunneridae</taxon>
        <taxon>Pentapetalae</taxon>
        <taxon>rosids</taxon>
        <taxon>fabids</taxon>
        <taxon>Fabales</taxon>
        <taxon>Fabaceae</taxon>
        <taxon>Papilionoideae</taxon>
        <taxon>50 kb inversion clade</taxon>
        <taxon>NPAAA clade</taxon>
        <taxon>Hologalegina</taxon>
        <taxon>IRL clade</taxon>
        <taxon>Cicereae</taxon>
        <taxon>Cicer</taxon>
    </lineage>
</organism>
<dbReference type="PANTHER" id="PTHR10352">
    <property type="entry name" value="EUKARYOTIC TRANSLATION INITIATION FACTOR 3 SUBUNIT G"/>
    <property type="match status" value="1"/>
</dbReference>
<feature type="domain" description="RRM" evidence="4">
    <location>
        <begin position="2"/>
        <end position="79"/>
    </location>
</feature>
<feature type="compositionally biased region" description="Acidic residues" evidence="3">
    <location>
        <begin position="218"/>
        <end position="235"/>
    </location>
</feature>
<dbReference type="InterPro" id="IPR034423">
    <property type="entry name" value="RBM19_RRM5"/>
</dbReference>
<dbReference type="eggNOG" id="KOG0110">
    <property type="taxonomic scope" value="Eukaryota"/>
</dbReference>
<keyword evidence="1 2" id="KW-0694">RNA-binding</keyword>
<dbReference type="InterPro" id="IPR000504">
    <property type="entry name" value="RRM_dom"/>
</dbReference>
<dbReference type="CDD" id="cd12320">
    <property type="entry name" value="RRM6_RBM19_RRM5_MRD1"/>
    <property type="match status" value="1"/>
</dbReference>
<reference evidence="6" key="2">
    <citation type="submission" date="2025-08" db="UniProtKB">
        <authorList>
            <consortium name="RefSeq"/>
        </authorList>
    </citation>
    <scope>IDENTIFICATION</scope>
    <source>
        <tissue evidence="6">Etiolated seedlings</tissue>
    </source>
</reference>
<dbReference type="RefSeq" id="XP_004493655.1">
    <property type="nucleotide sequence ID" value="XM_004493598.3"/>
</dbReference>
<dbReference type="SMART" id="SM00361">
    <property type="entry name" value="RRM_1"/>
    <property type="match status" value="3"/>
</dbReference>
<dbReference type="PROSITE" id="PS50102">
    <property type="entry name" value="RRM"/>
    <property type="match status" value="5"/>
</dbReference>
<feature type="compositionally biased region" description="Basic and acidic residues" evidence="3">
    <location>
        <begin position="236"/>
        <end position="259"/>
    </location>
</feature>